<proteinExistence type="predicted"/>
<dbReference type="Pfam" id="PF13304">
    <property type="entry name" value="AAA_21"/>
    <property type="match status" value="1"/>
</dbReference>
<protein>
    <submittedName>
        <fullName evidence="2">AAA family ATPase</fullName>
    </submittedName>
</protein>
<keyword evidence="3" id="KW-1185">Reference proteome</keyword>
<reference evidence="2 3" key="1">
    <citation type="submission" date="2023-05" db="EMBL/GenBank/DDBJ databases">
        <title>Corynebacterium suedekumii sp. nov. and Corynebacterium breve sp. nov. isolated from raw cow's milk.</title>
        <authorList>
            <person name="Baer M.K."/>
            <person name="Mehl L."/>
            <person name="Hellmuth R."/>
            <person name="Marke G."/>
            <person name="Lipski A."/>
        </authorList>
    </citation>
    <scope>NUCLEOTIDE SEQUENCE [LARGE SCALE GENOMIC DNA]</scope>
    <source>
        <strain evidence="2 3">LM112</strain>
    </source>
</reference>
<accession>A0ABY8VNL8</accession>
<name>A0ABY8VNL8_9CORY</name>
<evidence type="ECO:0000259" key="1">
    <source>
        <dbReference type="Pfam" id="PF13304"/>
    </source>
</evidence>
<gene>
    <name evidence="2" type="ORF">QP029_01660</name>
</gene>
<dbReference type="InterPro" id="IPR015854">
    <property type="entry name" value="ABC_transpr_LolD-like"/>
</dbReference>
<dbReference type="EMBL" id="CP126970">
    <property type="protein sequence ID" value="WIM70577.1"/>
    <property type="molecule type" value="Genomic_DNA"/>
</dbReference>
<dbReference type="InterPro" id="IPR003959">
    <property type="entry name" value="ATPase_AAA_core"/>
</dbReference>
<dbReference type="RefSeq" id="WP_284875165.1">
    <property type="nucleotide sequence ID" value="NZ_CP126970.1"/>
</dbReference>
<evidence type="ECO:0000313" key="3">
    <source>
        <dbReference type="Proteomes" id="UP001238805"/>
    </source>
</evidence>
<dbReference type="Proteomes" id="UP001238805">
    <property type="component" value="Chromosome"/>
</dbReference>
<sequence length="96" mass="10308">MGTTAEVIDRWALTELLDAPPSWLSSGQRQRVFLASQLPAAADVIVIDEPERHLDADWVDVLCAELVTLADDGAVIVVATHSPAVLAHCHDVIELG</sequence>
<organism evidence="2 3">
    <name type="scientific">Corynebacterium suedekumii</name>
    <dbReference type="NCBI Taxonomy" id="3049801"/>
    <lineage>
        <taxon>Bacteria</taxon>
        <taxon>Bacillati</taxon>
        <taxon>Actinomycetota</taxon>
        <taxon>Actinomycetes</taxon>
        <taxon>Mycobacteriales</taxon>
        <taxon>Corynebacteriaceae</taxon>
        <taxon>Corynebacterium</taxon>
    </lineage>
</organism>
<feature type="domain" description="ATPase AAA-type core" evidence="1">
    <location>
        <begin position="19"/>
        <end position="87"/>
    </location>
</feature>
<dbReference type="Gene3D" id="3.40.50.300">
    <property type="entry name" value="P-loop containing nucleotide triphosphate hydrolases"/>
    <property type="match status" value="1"/>
</dbReference>
<dbReference type="InterPro" id="IPR027417">
    <property type="entry name" value="P-loop_NTPase"/>
</dbReference>
<evidence type="ECO:0000313" key="2">
    <source>
        <dbReference type="EMBL" id="WIM70577.1"/>
    </source>
</evidence>
<dbReference type="PANTHER" id="PTHR24220">
    <property type="entry name" value="IMPORT ATP-BINDING PROTEIN"/>
    <property type="match status" value="1"/>
</dbReference>
<dbReference type="SUPFAM" id="SSF52540">
    <property type="entry name" value="P-loop containing nucleoside triphosphate hydrolases"/>
    <property type="match status" value="1"/>
</dbReference>